<evidence type="ECO:0000313" key="2">
    <source>
        <dbReference type="EMBL" id="EGG09396.1"/>
    </source>
</evidence>
<feature type="compositionally biased region" description="Polar residues" evidence="1">
    <location>
        <begin position="110"/>
        <end position="119"/>
    </location>
</feature>
<dbReference type="InParanoid" id="F4RDG1"/>
<reference evidence="3" key="1">
    <citation type="journal article" date="2011" name="Proc. Natl. Acad. Sci. U.S.A.">
        <title>Obligate biotrophy features unraveled by the genomic analysis of rust fungi.</title>
        <authorList>
            <person name="Duplessis S."/>
            <person name="Cuomo C.A."/>
            <person name="Lin Y.-C."/>
            <person name="Aerts A."/>
            <person name="Tisserant E."/>
            <person name="Veneault-Fourrey C."/>
            <person name="Joly D.L."/>
            <person name="Hacquard S."/>
            <person name="Amselem J."/>
            <person name="Cantarel B.L."/>
            <person name="Chiu R."/>
            <person name="Coutinho P.M."/>
            <person name="Feau N."/>
            <person name="Field M."/>
            <person name="Frey P."/>
            <person name="Gelhaye E."/>
            <person name="Goldberg J."/>
            <person name="Grabherr M.G."/>
            <person name="Kodira C.D."/>
            <person name="Kohler A."/>
            <person name="Kuees U."/>
            <person name="Lindquist E.A."/>
            <person name="Lucas S.M."/>
            <person name="Mago R."/>
            <person name="Mauceli E."/>
            <person name="Morin E."/>
            <person name="Murat C."/>
            <person name="Pangilinan J.L."/>
            <person name="Park R."/>
            <person name="Pearson M."/>
            <person name="Quesneville H."/>
            <person name="Rouhier N."/>
            <person name="Sakthikumar S."/>
            <person name="Salamov A.A."/>
            <person name="Schmutz J."/>
            <person name="Selles B."/>
            <person name="Shapiro H."/>
            <person name="Tanguay P."/>
            <person name="Tuskan G.A."/>
            <person name="Henrissat B."/>
            <person name="Van de Peer Y."/>
            <person name="Rouze P."/>
            <person name="Ellis J.G."/>
            <person name="Dodds P.N."/>
            <person name="Schein J.E."/>
            <person name="Zhong S."/>
            <person name="Hamelin R.C."/>
            <person name="Grigoriev I.V."/>
            <person name="Szabo L.J."/>
            <person name="Martin F."/>
        </authorList>
    </citation>
    <scope>NUCLEOTIDE SEQUENCE [LARGE SCALE GENOMIC DNA]</scope>
    <source>
        <strain evidence="3">98AG31 / pathotype 3-4-7</strain>
    </source>
</reference>
<dbReference type="EMBL" id="GL883097">
    <property type="protein sequence ID" value="EGG09396.1"/>
    <property type="molecule type" value="Genomic_DNA"/>
</dbReference>
<dbReference type="eggNOG" id="ENOG502SE84">
    <property type="taxonomic scope" value="Eukaryota"/>
</dbReference>
<evidence type="ECO:0000313" key="3">
    <source>
        <dbReference type="Proteomes" id="UP000001072"/>
    </source>
</evidence>
<feature type="compositionally biased region" description="Basic and acidic residues" evidence="1">
    <location>
        <begin position="127"/>
        <end position="151"/>
    </location>
</feature>
<feature type="region of interest" description="Disordered" evidence="1">
    <location>
        <begin position="1"/>
        <end position="31"/>
    </location>
</feature>
<proteinExistence type="predicted"/>
<feature type="region of interest" description="Disordered" evidence="1">
    <location>
        <begin position="260"/>
        <end position="283"/>
    </location>
</feature>
<dbReference type="RefSeq" id="XP_007407123.1">
    <property type="nucleotide sequence ID" value="XM_007407061.1"/>
</dbReference>
<dbReference type="HOGENOM" id="CLU_039332_0_0_1"/>
<accession>F4RDG1</accession>
<sequence length="529" mass="60467">MSTTTTSYSSRIDSNPHKKRSSKSSANLIPNIKSPSFLGKWKRRPVRTSIRLTAQEERETKELLRSHLVKKDFSLPLNLPAWSPPTKLKEEISPELRWFRDYSHLKRSGQLRSLPSTVEASDESNGADERSVDEQLKLSHHHTESPRRKLATETLLPPRASTSSSIDPYQAQPDRSPPMEQSGSGKGKPNVVEPKPIENSQVGKPDGDSKAQETTVLVNGKGKGKAPEIVIDWSDWKPHTYSQRHMAELRFKYSDRARELKRTAERQQKHTHETNERTPVSERQKVLEGLEKANQVATIEMVDSLLLFTQSFLCQEVDTAQSNISSTQRKHEFLRQWESMLGFFNAVKSFAKRSGIELAYGICLMYEGLLFHRLTETERSLLLQTYGHLSEPEQQSEAYKKFKNLLSKQESGKIAWESSYTIFAKLLESSSEPNEKPEGEMIIDDKNRKLPILSSLIKQMKPRMMGLSPELMSMDEPWRFCWPIDRFERGGMADFVAFARAGLDEWLKGSGTGYELERFDDKDWLFGSG</sequence>
<keyword evidence="3" id="KW-1185">Reference proteome</keyword>
<dbReference type="Proteomes" id="UP000001072">
    <property type="component" value="Unassembled WGS sequence"/>
</dbReference>
<dbReference type="VEuPathDB" id="FungiDB:MELLADRAFT_115732"/>
<dbReference type="OrthoDB" id="2507185at2759"/>
<evidence type="ECO:0000256" key="1">
    <source>
        <dbReference type="SAM" id="MobiDB-lite"/>
    </source>
</evidence>
<feature type="region of interest" description="Disordered" evidence="1">
    <location>
        <begin position="109"/>
        <end position="211"/>
    </location>
</feature>
<dbReference type="GeneID" id="18925668"/>
<organism evidence="3">
    <name type="scientific">Melampsora larici-populina (strain 98AG31 / pathotype 3-4-7)</name>
    <name type="common">Poplar leaf rust fungus</name>
    <dbReference type="NCBI Taxonomy" id="747676"/>
    <lineage>
        <taxon>Eukaryota</taxon>
        <taxon>Fungi</taxon>
        <taxon>Dikarya</taxon>
        <taxon>Basidiomycota</taxon>
        <taxon>Pucciniomycotina</taxon>
        <taxon>Pucciniomycetes</taxon>
        <taxon>Pucciniales</taxon>
        <taxon>Melampsoraceae</taxon>
        <taxon>Melampsora</taxon>
    </lineage>
</organism>
<feature type="compositionally biased region" description="Polar residues" evidence="1">
    <location>
        <begin position="1"/>
        <end position="13"/>
    </location>
</feature>
<name>F4RDG1_MELLP</name>
<gene>
    <name evidence="2" type="ORF">MELLADRAFT_115732</name>
</gene>
<dbReference type="AlphaFoldDB" id="F4RDG1"/>
<protein>
    <submittedName>
        <fullName evidence="2">Uncharacterized protein</fullName>
    </submittedName>
</protein>
<dbReference type="KEGG" id="mlr:MELLADRAFT_115732"/>